<dbReference type="InterPro" id="IPR029063">
    <property type="entry name" value="SAM-dependent_MTases_sf"/>
</dbReference>
<dbReference type="SUPFAM" id="SSF53335">
    <property type="entry name" value="S-adenosyl-L-methionine-dependent methyltransferases"/>
    <property type="match status" value="1"/>
</dbReference>
<dbReference type="InterPro" id="IPR025714">
    <property type="entry name" value="Methyltranfer_dom"/>
</dbReference>
<dbReference type="AlphaFoldDB" id="A0A8X6Q9M5"/>
<gene>
    <name evidence="2" type="primary">AVEN_175512_1</name>
    <name evidence="2" type="ORF">NPIL_413521</name>
</gene>
<dbReference type="EMBL" id="BMAW01079173">
    <property type="protein sequence ID" value="GFU14303.1"/>
    <property type="molecule type" value="Genomic_DNA"/>
</dbReference>
<evidence type="ECO:0000313" key="2">
    <source>
        <dbReference type="EMBL" id="GFU14303.1"/>
    </source>
</evidence>
<name>A0A8X6Q9M5_NEPPI</name>
<feature type="domain" description="Methyltransferase" evidence="1">
    <location>
        <begin position="101"/>
        <end position="211"/>
    </location>
</feature>
<dbReference type="Proteomes" id="UP000887013">
    <property type="component" value="Unassembled WGS sequence"/>
</dbReference>
<keyword evidence="3" id="KW-1185">Reference proteome</keyword>
<sequence length="350" mass="40256">MINCLGSEGLEPCYDARAKQWDACRLSEIHNVVKMTKSSYLSNITSVPLLDSLQFVPNRSEFQTLKNLIHSVIEMDSDLTFGAAINFVTKCKNELKWEDLSKDTVMDVGCGYNFYCSRAILHQFPNVGRLIALDMHPSIIMKTRLVRDEMFKNKIMSNIVQYCAADIEIRDSLQTYKGSIDKVVSRNVFHQIENKELAIENIYHLLKPGGDAALLFFFDNPIFTWYCKIMSMEKWSKYIDTTKLISPYFPGKLEKDYYKNVMQSVGFQEVRSEIINIPLVYRNDEICLNELLQIIEGIFNIPPERNDEFKCDLLECFKNIIGSKSEPICYTIVGLFLFAVKPSISLASEN</sequence>
<dbReference type="Pfam" id="PF13847">
    <property type="entry name" value="Methyltransf_31"/>
    <property type="match status" value="1"/>
</dbReference>
<organism evidence="2 3">
    <name type="scientific">Nephila pilipes</name>
    <name type="common">Giant wood spider</name>
    <name type="synonym">Nephila maculata</name>
    <dbReference type="NCBI Taxonomy" id="299642"/>
    <lineage>
        <taxon>Eukaryota</taxon>
        <taxon>Metazoa</taxon>
        <taxon>Ecdysozoa</taxon>
        <taxon>Arthropoda</taxon>
        <taxon>Chelicerata</taxon>
        <taxon>Arachnida</taxon>
        <taxon>Araneae</taxon>
        <taxon>Araneomorphae</taxon>
        <taxon>Entelegynae</taxon>
        <taxon>Araneoidea</taxon>
        <taxon>Nephilidae</taxon>
        <taxon>Nephila</taxon>
    </lineage>
</organism>
<accession>A0A8X6Q9M5</accession>
<dbReference type="Gene3D" id="3.40.50.150">
    <property type="entry name" value="Vaccinia Virus protein VP39"/>
    <property type="match status" value="1"/>
</dbReference>
<proteinExistence type="predicted"/>
<dbReference type="CDD" id="cd02440">
    <property type="entry name" value="AdoMet_MTases"/>
    <property type="match status" value="1"/>
</dbReference>
<dbReference type="OrthoDB" id="6463086at2759"/>
<reference evidence="2" key="1">
    <citation type="submission" date="2020-08" db="EMBL/GenBank/DDBJ databases">
        <title>Multicomponent nature underlies the extraordinary mechanical properties of spider dragline silk.</title>
        <authorList>
            <person name="Kono N."/>
            <person name="Nakamura H."/>
            <person name="Mori M."/>
            <person name="Yoshida Y."/>
            <person name="Ohtoshi R."/>
            <person name="Malay A.D."/>
            <person name="Moran D.A.P."/>
            <person name="Tomita M."/>
            <person name="Numata K."/>
            <person name="Arakawa K."/>
        </authorList>
    </citation>
    <scope>NUCLEOTIDE SEQUENCE</scope>
</reference>
<dbReference type="PANTHER" id="PTHR43591">
    <property type="entry name" value="METHYLTRANSFERASE"/>
    <property type="match status" value="1"/>
</dbReference>
<evidence type="ECO:0000259" key="1">
    <source>
        <dbReference type="Pfam" id="PF13847"/>
    </source>
</evidence>
<comment type="caution">
    <text evidence="2">The sequence shown here is derived from an EMBL/GenBank/DDBJ whole genome shotgun (WGS) entry which is preliminary data.</text>
</comment>
<evidence type="ECO:0000313" key="3">
    <source>
        <dbReference type="Proteomes" id="UP000887013"/>
    </source>
</evidence>
<protein>
    <recommendedName>
        <fullName evidence="1">Methyltransferase domain-containing protein</fullName>
    </recommendedName>
</protein>